<dbReference type="GO" id="GO:0003677">
    <property type="term" value="F:DNA binding"/>
    <property type="evidence" value="ECO:0007669"/>
    <property type="project" value="UniProtKB-KW"/>
</dbReference>
<evidence type="ECO:0000256" key="2">
    <source>
        <dbReference type="ARBA" id="ARBA00023015"/>
    </source>
</evidence>
<reference evidence="6 7" key="1">
    <citation type="submission" date="2014-04" db="EMBL/GenBank/DDBJ databases">
        <authorList>
            <consortium name="International Citrus Genome Consortium"/>
            <person name="Gmitter F."/>
            <person name="Chen C."/>
            <person name="Farmerie W."/>
            <person name="Harkins T."/>
            <person name="Desany B."/>
            <person name="Mohiuddin M."/>
            <person name="Kodira C."/>
            <person name="Borodovsky M."/>
            <person name="Lomsadze A."/>
            <person name="Burns P."/>
            <person name="Jenkins J."/>
            <person name="Prochnik S."/>
            <person name="Shu S."/>
            <person name="Chapman J."/>
            <person name="Pitluck S."/>
            <person name="Schmutz J."/>
            <person name="Rokhsar D."/>
        </authorList>
    </citation>
    <scope>NUCLEOTIDE SEQUENCE</scope>
</reference>
<keyword evidence="7" id="KW-1185">Reference proteome</keyword>
<evidence type="ECO:0000256" key="1">
    <source>
        <dbReference type="ARBA" id="ARBA00004123"/>
    </source>
</evidence>
<evidence type="ECO:0000256" key="4">
    <source>
        <dbReference type="ARBA" id="ARBA00023163"/>
    </source>
</evidence>
<evidence type="ECO:0008006" key="8">
    <source>
        <dbReference type="Google" id="ProtNLM"/>
    </source>
</evidence>
<accession>A0A067EAR6</accession>
<dbReference type="SMR" id="A0A067EAR6"/>
<dbReference type="InterPro" id="IPR003340">
    <property type="entry name" value="B3_DNA-bd"/>
</dbReference>
<dbReference type="InterPro" id="IPR015300">
    <property type="entry name" value="DNA-bd_pseudobarrel_sf"/>
</dbReference>
<keyword evidence="5" id="KW-0539">Nucleus</keyword>
<comment type="subcellular location">
    <subcellularLocation>
        <location evidence="1">Nucleus</location>
    </subcellularLocation>
</comment>
<evidence type="ECO:0000313" key="6">
    <source>
        <dbReference type="EMBL" id="KDO52269.1"/>
    </source>
</evidence>
<gene>
    <name evidence="6" type="ORF">CISIN_1g043268mg</name>
</gene>
<dbReference type="AlphaFoldDB" id="A0A067EAR6"/>
<sequence length="210" mass="23691">MSSKEKSNNNYPEELKELGAAALALTCIKNTRLDNKAKATLHKLKTTYPGNSVREAASVIEQNSSANSALDDEYKPPDIPPLVQNLRGVIGRCSKPMQKNLTNTDLNASQCRLLTNRNRASVLEFLVPFLNEGECQTLKEGIQVTTYDLDGNAYTMSFKVWADKYYVLTSGWTKFHQDNGLTDKHGLTLWMFRHVETQKLCFVISWRKVA</sequence>
<dbReference type="GO" id="GO:0005634">
    <property type="term" value="C:nucleus"/>
    <property type="evidence" value="ECO:0007669"/>
    <property type="project" value="UniProtKB-SubCell"/>
</dbReference>
<keyword evidence="2" id="KW-0805">Transcription regulation</keyword>
<keyword evidence="4" id="KW-0804">Transcription</keyword>
<organism evidence="6 7">
    <name type="scientific">Citrus sinensis</name>
    <name type="common">Sweet orange</name>
    <name type="synonym">Citrus aurantium var. sinensis</name>
    <dbReference type="NCBI Taxonomy" id="2711"/>
    <lineage>
        <taxon>Eukaryota</taxon>
        <taxon>Viridiplantae</taxon>
        <taxon>Streptophyta</taxon>
        <taxon>Embryophyta</taxon>
        <taxon>Tracheophyta</taxon>
        <taxon>Spermatophyta</taxon>
        <taxon>Magnoliopsida</taxon>
        <taxon>eudicotyledons</taxon>
        <taxon>Gunneridae</taxon>
        <taxon>Pentapetalae</taxon>
        <taxon>rosids</taxon>
        <taxon>malvids</taxon>
        <taxon>Sapindales</taxon>
        <taxon>Rutaceae</taxon>
        <taxon>Aurantioideae</taxon>
        <taxon>Citrus</taxon>
    </lineage>
</organism>
<protein>
    <recommendedName>
        <fullName evidence="8">TF-B3 domain-containing protein</fullName>
    </recommendedName>
</protein>
<evidence type="ECO:0000256" key="5">
    <source>
        <dbReference type="ARBA" id="ARBA00023242"/>
    </source>
</evidence>
<dbReference type="InterPro" id="IPR005508">
    <property type="entry name" value="At2g31720-like"/>
</dbReference>
<dbReference type="Gene3D" id="2.40.330.10">
    <property type="entry name" value="DNA-binding pseudobarrel domain"/>
    <property type="match status" value="1"/>
</dbReference>
<dbReference type="Pfam" id="PF03754">
    <property type="entry name" value="At2g31720-like"/>
    <property type="match status" value="1"/>
</dbReference>
<evidence type="ECO:0000256" key="3">
    <source>
        <dbReference type="ARBA" id="ARBA00023125"/>
    </source>
</evidence>
<dbReference type="PANTHER" id="PTHR31541:SF28">
    <property type="entry name" value="TF-B3 DOMAIN-CONTAINING PROTEIN"/>
    <property type="match status" value="1"/>
</dbReference>
<evidence type="ECO:0000313" key="7">
    <source>
        <dbReference type="Proteomes" id="UP000027120"/>
    </source>
</evidence>
<dbReference type="PANTHER" id="PTHR31541">
    <property type="entry name" value="B3 DOMAIN PLANT PROTEIN-RELATED"/>
    <property type="match status" value="1"/>
</dbReference>
<name>A0A067EAR6_CITSI</name>
<proteinExistence type="predicted"/>
<dbReference type="Proteomes" id="UP000027120">
    <property type="component" value="Unassembled WGS sequence"/>
</dbReference>
<dbReference type="EMBL" id="KK785037">
    <property type="protein sequence ID" value="KDO52269.1"/>
    <property type="molecule type" value="Genomic_DNA"/>
</dbReference>
<dbReference type="CDD" id="cd10017">
    <property type="entry name" value="B3_DNA"/>
    <property type="match status" value="1"/>
</dbReference>
<keyword evidence="3" id="KW-0238">DNA-binding</keyword>
<dbReference type="SUPFAM" id="SSF101936">
    <property type="entry name" value="DNA-binding pseudobarrel domain"/>
    <property type="match status" value="1"/>
</dbReference>